<evidence type="ECO:0000256" key="1">
    <source>
        <dbReference type="ARBA" id="ARBA00004196"/>
    </source>
</evidence>
<evidence type="ECO:0000256" key="4">
    <source>
        <dbReference type="ARBA" id="ARBA00023284"/>
    </source>
</evidence>
<sequence length="358" mass="39540">MKRIAMAAVAVAALAGCARVSDVTRITGTVVSDGIDEVNVIIPDLQIDTLVPVTDGRFKVELPADPTVMGSIQAASYGVEFIPDGTSLAVVLGVESSVSSKAGAKSVQERFNEYQTRSMAIQNDFAAQMEQITADQSLSEEERTARLQENYDKVISEFVDYNKEVLSANSDNVIALFTVQNVAGMMEDPQLDSLLNTLSAKLQENRFVKTVRESIRVREETSEGRMFKDFTVEDSDGRSVSLSDYVGKGKYVLVDFWASWCGPCKEEIPNIKAVYDKYRSKGLEVLSVAVWDDPQATRDTAKVYGVNWKQIVNAQRIPTEIYGIESIPHIILFGPDGTILKRELRGEAIEAEVARYLK</sequence>
<comment type="subcellular location">
    <subcellularLocation>
        <location evidence="1">Cell envelope</location>
    </subcellularLocation>
</comment>
<dbReference type="GO" id="GO:0016209">
    <property type="term" value="F:antioxidant activity"/>
    <property type="evidence" value="ECO:0007669"/>
    <property type="project" value="InterPro"/>
</dbReference>
<dbReference type="GO" id="GO:0016491">
    <property type="term" value="F:oxidoreductase activity"/>
    <property type="evidence" value="ECO:0007669"/>
    <property type="project" value="InterPro"/>
</dbReference>
<keyword evidence="5" id="KW-0732">Signal</keyword>
<dbReference type="Pfam" id="PF00578">
    <property type="entry name" value="AhpC-TSA"/>
    <property type="match status" value="1"/>
</dbReference>
<name>A0A9D9ECH3_9BACT</name>
<dbReference type="PANTHER" id="PTHR42852:SF6">
    <property type="entry name" value="THIOL:DISULFIDE INTERCHANGE PROTEIN DSBE"/>
    <property type="match status" value="1"/>
</dbReference>
<evidence type="ECO:0000256" key="2">
    <source>
        <dbReference type="ARBA" id="ARBA00022748"/>
    </source>
</evidence>
<feature type="signal peptide" evidence="5">
    <location>
        <begin position="1"/>
        <end position="20"/>
    </location>
</feature>
<evidence type="ECO:0000259" key="6">
    <source>
        <dbReference type="PROSITE" id="PS51352"/>
    </source>
</evidence>
<gene>
    <name evidence="7" type="ORF">IAC23_06185</name>
</gene>
<evidence type="ECO:0000256" key="3">
    <source>
        <dbReference type="ARBA" id="ARBA00023157"/>
    </source>
</evidence>
<comment type="caution">
    <text evidence="7">The sequence shown here is derived from an EMBL/GenBank/DDBJ whole genome shotgun (WGS) entry which is preliminary data.</text>
</comment>
<dbReference type="GO" id="GO:0017004">
    <property type="term" value="P:cytochrome complex assembly"/>
    <property type="evidence" value="ECO:0007669"/>
    <property type="project" value="UniProtKB-KW"/>
</dbReference>
<dbReference type="SUPFAM" id="SSF52833">
    <property type="entry name" value="Thioredoxin-like"/>
    <property type="match status" value="1"/>
</dbReference>
<feature type="chain" id="PRO_5039196096" evidence="5">
    <location>
        <begin position="21"/>
        <end position="358"/>
    </location>
</feature>
<evidence type="ECO:0000313" key="8">
    <source>
        <dbReference type="Proteomes" id="UP000823619"/>
    </source>
</evidence>
<dbReference type="GO" id="GO:0030313">
    <property type="term" value="C:cell envelope"/>
    <property type="evidence" value="ECO:0007669"/>
    <property type="project" value="UniProtKB-SubCell"/>
</dbReference>
<dbReference type="PROSITE" id="PS00194">
    <property type="entry name" value="THIOREDOXIN_1"/>
    <property type="match status" value="1"/>
</dbReference>
<dbReference type="InterPro" id="IPR036249">
    <property type="entry name" value="Thioredoxin-like_sf"/>
</dbReference>
<keyword evidence="3" id="KW-1015">Disulfide bond</keyword>
<dbReference type="Gene3D" id="3.40.30.10">
    <property type="entry name" value="Glutaredoxin"/>
    <property type="match status" value="1"/>
</dbReference>
<keyword evidence="2" id="KW-0201">Cytochrome c-type biogenesis</keyword>
<evidence type="ECO:0000313" key="7">
    <source>
        <dbReference type="EMBL" id="MBO8445264.1"/>
    </source>
</evidence>
<dbReference type="InterPro" id="IPR017937">
    <property type="entry name" value="Thioredoxin_CS"/>
</dbReference>
<keyword evidence="4" id="KW-0676">Redox-active center</keyword>
<dbReference type="PROSITE" id="PS51257">
    <property type="entry name" value="PROKAR_LIPOPROTEIN"/>
    <property type="match status" value="1"/>
</dbReference>
<dbReference type="Proteomes" id="UP000823619">
    <property type="component" value="Unassembled WGS sequence"/>
</dbReference>
<reference evidence="7" key="2">
    <citation type="journal article" date="2021" name="PeerJ">
        <title>Extensive microbial diversity within the chicken gut microbiome revealed by metagenomics and culture.</title>
        <authorList>
            <person name="Gilroy R."/>
            <person name="Ravi A."/>
            <person name="Getino M."/>
            <person name="Pursley I."/>
            <person name="Horton D.L."/>
            <person name="Alikhan N.F."/>
            <person name="Baker D."/>
            <person name="Gharbi K."/>
            <person name="Hall N."/>
            <person name="Watson M."/>
            <person name="Adriaenssens E.M."/>
            <person name="Foster-Nyarko E."/>
            <person name="Jarju S."/>
            <person name="Secka A."/>
            <person name="Antonio M."/>
            <person name="Oren A."/>
            <person name="Chaudhuri R.R."/>
            <person name="La Ragione R."/>
            <person name="Hildebrand F."/>
            <person name="Pallen M.J."/>
        </authorList>
    </citation>
    <scope>NUCLEOTIDE SEQUENCE</scope>
    <source>
        <strain evidence="7">D5-748</strain>
    </source>
</reference>
<reference evidence="7" key="1">
    <citation type="submission" date="2020-10" db="EMBL/GenBank/DDBJ databases">
        <authorList>
            <person name="Gilroy R."/>
        </authorList>
    </citation>
    <scope>NUCLEOTIDE SEQUENCE</scope>
    <source>
        <strain evidence="7">D5-748</strain>
    </source>
</reference>
<dbReference type="PANTHER" id="PTHR42852">
    <property type="entry name" value="THIOL:DISULFIDE INTERCHANGE PROTEIN DSBE"/>
    <property type="match status" value="1"/>
</dbReference>
<dbReference type="EMBL" id="JADIMO010000080">
    <property type="protein sequence ID" value="MBO8445264.1"/>
    <property type="molecule type" value="Genomic_DNA"/>
</dbReference>
<organism evidence="7 8">
    <name type="scientific">Candidatus Cryptobacteroides merdavium</name>
    <dbReference type="NCBI Taxonomy" id="2840769"/>
    <lineage>
        <taxon>Bacteria</taxon>
        <taxon>Pseudomonadati</taxon>
        <taxon>Bacteroidota</taxon>
        <taxon>Bacteroidia</taxon>
        <taxon>Bacteroidales</taxon>
        <taxon>Candidatus Cryptobacteroides</taxon>
    </lineage>
</organism>
<feature type="domain" description="Thioredoxin" evidence="6">
    <location>
        <begin position="221"/>
        <end position="358"/>
    </location>
</feature>
<dbReference type="InterPro" id="IPR050553">
    <property type="entry name" value="Thioredoxin_ResA/DsbE_sf"/>
</dbReference>
<dbReference type="PROSITE" id="PS51352">
    <property type="entry name" value="THIOREDOXIN_2"/>
    <property type="match status" value="1"/>
</dbReference>
<evidence type="ECO:0000256" key="5">
    <source>
        <dbReference type="SAM" id="SignalP"/>
    </source>
</evidence>
<protein>
    <submittedName>
        <fullName evidence="7">TlpA family protein disulfide reductase</fullName>
    </submittedName>
</protein>
<dbReference type="InterPro" id="IPR000866">
    <property type="entry name" value="AhpC/TSA"/>
</dbReference>
<proteinExistence type="predicted"/>
<dbReference type="AlphaFoldDB" id="A0A9D9ECH3"/>
<accession>A0A9D9ECH3</accession>
<dbReference type="CDD" id="cd02966">
    <property type="entry name" value="TlpA_like_family"/>
    <property type="match status" value="1"/>
</dbReference>
<dbReference type="InterPro" id="IPR013766">
    <property type="entry name" value="Thioredoxin_domain"/>
</dbReference>